<dbReference type="AlphaFoldDB" id="A0A3D9VJL6"/>
<keyword evidence="4" id="KW-0328">Glycosyltransferase</keyword>
<evidence type="ECO:0000313" key="4">
    <source>
        <dbReference type="EMBL" id="REF37541.1"/>
    </source>
</evidence>
<dbReference type="EMBL" id="QTUC01000001">
    <property type="protein sequence ID" value="REF37541.1"/>
    <property type="molecule type" value="Genomic_DNA"/>
</dbReference>
<comment type="similarity">
    <text evidence="1">Belongs to the ComF/GntX family.</text>
</comment>
<accession>A0A3D9VJL6</accession>
<dbReference type="PANTHER" id="PTHR47505:SF1">
    <property type="entry name" value="DNA UTILIZATION PROTEIN YHGH"/>
    <property type="match status" value="1"/>
</dbReference>
<reference evidence="4 5" key="1">
    <citation type="submission" date="2018-08" db="EMBL/GenBank/DDBJ databases">
        <title>Sequencing the genomes of 1000 actinobacteria strains.</title>
        <authorList>
            <person name="Klenk H.-P."/>
        </authorList>
    </citation>
    <scope>NUCLEOTIDE SEQUENCE [LARGE SCALE GENOMIC DNA]</scope>
    <source>
        <strain evidence="4 5">DSM 22891</strain>
    </source>
</reference>
<dbReference type="SUPFAM" id="SSF53271">
    <property type="entry name" value="PRTase-like"/>
    <property type="match status" value="1"/>
</dbReference>
<feature type="region of interest" description="Disordered" evidence="2">
    <location>
        <begin position="1"/>
        <end position="31"/>
    </location>
</feature>
<gene>
    <name evidence="4" type="ORF">DFJ64_2985</name>
</gene>
<evidence type="ECO:0000313" key="5">
    <source>
        <dbReference type="Proteomes" id="UP000256485"/>
    </source>
</evidence>
<proteinExistence type="inferred from homology"/>
<evidence type="ECO:0000256" key="2">
    <source>
        <dbReference type="SAM" id="MobiDB-lite"/>
    </source>
</evidence>
<keyword evidence="4" id="KW-0808">Transferase</keyword>
<feature type="compositionally biased region" description="Low complexity" evidence="2">
    <location>
        <begin position="9"/>
        <end position="20"/>
    </location>
</feature>
<name>A0A3D9VJL6_THECX</name>
<keyword evidence="5" id="KW-1185">Reference proteome</keyword>
<dbReference type="InterPro" id="IPR000836">
    <property type="entry name" value="PRTase_dom"/>
</dbReference>
<evidence type="ECO:0000259" key="3">
    <source>
        <dbReference type="Pfam" id="PF00156"/>
    </source>
</evidence>
<comment type="caution">
    <text evidence="4">The sequence shown here is derived from an EMBL/GenBank/DDBJ whole genome shotgun (WGS) entry which is preliminary data.</text>
</comment>
<dbReference type="Pfam" id="PF00156">
    <property type="entry name" value="Pribosyltran"/>
    <property type="match status" value="1"/>
</dbReference>
<dbReference type="PANTHER" id="PTHR47505">
    <property type="entry name" value="DNA UTILIZATION PROTEIN YHGH"/>
    <property type="match status" value="1"/>
</dbReference>
<protein>
    <submittedName>
        <fullName evidence="4">Putative amidophosphoribosyltransferase</fullName>
    </submittedName>
</protein>
<dbReference type="CDD" id="cd06223">
    <property type="entry name" value="PRTases_typeI"/>
    <property type="match status" value="1"/>
</dbReference>
<evidence type="ECO:0000256" key="1">
    <source>
        <dbReference type="ARBA" id="ARBA00008007"/>
    </source>
</evidence>
<feature type="domain" description="Phosphoribosyltransferase" evidence="3">
    <location>
        <begin position="218"/>
        <end position="264"/>
    </location>
</feature>
<dbReference type="InterPro" id="IPR051910">
    <property type="entry name" value="ComF/GntX_DNA_util-trans"/>
</dbReference>
<dbReference type="Gene3D" id="3.40.50.2020">
    <property type="match status" value="1"/>
</dbReference>
<sequence>MPGVPRMNPGPTSGGYSAPGAPGGSPTSGGWRRSAWSGVVAGLGARVDDLLDLVLGGRCAGCDRPGRALCRDCAREFEGRVFAARPDPAPLELPPVFALARYEGVVRSVLLAHKERGRTRLAKPLGAALGRVLATTAGPGDVVVMVPSRRAAIRTRGYDPLARIARHAVANSRLLGRPLRICPALALARPVADQVGLSAAARVANLSGAMTVRRGFASYLAGRTIVLLDDVVTTGATLAEAARALRDVGGRVRAAVVVAATSKGPDSSLARVFGPA</sequence>
<dbReference type="GO" id="GO:0016757">
    <property type="term" value="F:glycosyltransferase activity"/>
    <property type="evidence" value="ECO:0007669"/>
    <property type="project" value="UniProtKB-KW"/>
</dbReference>
<organism evidence="4 5">
    <name type="scientific">Thermasporomyces composti</name>
    <dbReference type="NCBI Taxonomy" id="696763"/>
    <lineage>
        <taxon>Bacteria</taxon>
        <taxon>Bacillati</taxon>
        <taxon>Actinomycetota</taxon>
        <taxon>Actinomycetes</taxon>
        <taxon>Propionibacteriales</taxon>
        <taxon>Nocardioidaceae</taxon>
        <taxon>Thermasporomyces</taxon>
    </lineage>
</organism>
<dbReference type="Proteomes" id="UP000256485">
    <property type="component" value="Unassembled WGS sequence"/>
</dbReference>
<dbReference type="InterPro" id="IPR029057">
    <property type="entry name" value="PRTase-like"/>
</dbReference>